<evidence type="ECO:0000256" key="1">
    <source>
        <dbReference type="SAM" id="MobiDB-lite"/>
    </source>
</evidence>
<organism evidence="2 3">
    <name type="scientific">Actinomadura nitritigenes</name>
    <dbReference type="NCBI Taxonomy" id="134602"/>
    <lineage>
        <taxon>Bacteria</taxon>
        <taxon>Bacillati</taxon>
        <taxon>Actinomycetota</taxon>
        <taxon>Actinomycetes</taxon>
        <taxon>Streptosporangiales</taxon>
        <taxon>Thermomonosporaceae</taxon>
        <taxon>Actinomadura</taxon>
    </lineage>
</organism>
<reference evidence="2 3" key="1">
    <citation type="submission" date="2021-03" db="EMBL/GenBank/DDBJ databases">
        <authorList>
            <person name="Kanchanasin P."/>
            <person name="Saeng-In P."/>
            <person name="Phongsopitanun W."/>
            <person name="Yuki M."/>
            <person name="Kudo T."/>
            <person name="Ohkuma M."/>
            <person name="Tanasupawat S."/>
        </authorList>
    </citation>
    <scope>NUCLEOTIDE SEQUENCE [LARGE SCALE GENOMIC DNA]</scope>
    <source>
        <strain evidence="2 3">L46</strain>
    </source>
</reference>
<protein>
    <submittedName>
        <fullName evidence="2">Uncharacterized protein</fullName>
    </submittedName>
</protein>
<dbReference type="RefSeq" id="WP_208270211.1">
    <property type="nucleotide sequence ID" value="NZ_BAAAGM010000127.1"/>
</dbReference>
<proteinExistence type="predicted"/>
<evidence type="ECO:0000313" key="2">
    <source>
        <dbReference type="EMBL" id="MBO2441860.1"/>
    </source>
</evidence>
<dbReference type="EMBL" id="JAGEOK010000022">
    <property type="protein sequence ID" value="MBO2441860.1"/>
    <property type="molecule type" value="Genomic_DNA"/>
</dbReference>
<keyword evidence="3" id="KW-1185">Reference proteome</keyword>
<accession>A0ABS3R6V5</accession>
<dbReference type="Proteomes" id="UP000666915">
    <property type="component" value="Unassembled WGS sequence"/>
</dbReference>
<evidence type="ECO:0000313" key="3">
    <source>
        <dbReference type="Proteomes" id="UP000666915"/>
    </source>
</evidence>
<comment type="caution">
    <text evidence="2">The sequence shown here is derived from an EMBL/GenBank/DDBJ whole genome shotgun (WGS) entry which is preliminary data.</text>
</comment>
<feature type="region of interest" description="Disordered" evidence="1">
    <location>
        <begin position="22"/>
        <end position="46"/>
    </location>
</feature>
<name>A0ABS3R6V5_9ACTN</name>
<gene>
    <name evidence="2" type="ORF">J4557_30490</name>
</gene>
<sequence length="57" mass="6378">MRERSEKRTRQQALELIRRLGVSFHPSSTTPHRGEHAGTPADGQLTVTGSFVVGDYR</sequence>